<dbReference type="Proteomes" id="UP000002051">
    <property type="component" value="Chromosome 5"/>
</dbReference>
<evidence type="ECO:0000313" key="3">
    <source>
        <dbReference type="Proteomes" id="UP000002051"/>
    </source>
</evidence>
<reference evidence="2" key="3">
    <citation type="submission" date="2015-04" db="UniProtKB">
        <authorList>
            <consortium name="EnsemblPlants"/>
        </authorList>
    </citation>
    <scope>IDENTIFICATION</scope>
    <source>
        <strain evidence="2">cv. Jemalong A17</strain>
    </source>
</reference>
<dbReference type="EMBL" id="CM001221">
    <property type="protein sequence ID" value="AES94303.1"/>
    <property type="molecule type" value="Genomic_DNA"/>
</dbReference>
<dbReference type="HOGENOM" id="CLU_2964344_0_0_1"/>
<sequence length="59" mass="6771">MKGSISSFHLINESRIVERGWYAAEERKWRMMKENSTKTVKNEYLGGSSNDCDKEDVGA</sequence>
<dbReference type="PaxDb" id="3880-AES94303"/>
<keyword evidence="3" id="KW-1185">Reference proteome</keyword>
<name>G7JXE6_MEDTR</name>
<protein>
    <submittedName>
        <fullName evidence="1 2">Uncharacterized protein</fullName>
    </submittedName>
</protein>
<accession>G7JXE6</accession>
<dbReference type="AlphaFoldDB" id="G7JXE6"/>
<evidence type="ECO:0000313" key="2">
    <source>
        <dbReference type="EnsemblPlants" id="AES94303"/>
    </source>
</evidence>
<evidence type="ECO:0000313" key="1">
    <source>
        <dbReference type="EMBL" id="AES94303.1"/>
    </source>
</evidence>
<dbReference type="EnsemblPlants" id="AES94303">
    <property type="protein sequence ID" value="AES94303"/>
    <property type="gene ID" value="MTR_5g012990"/>
</dbReference>
<reference evidence="1 3" key="2">
    <citation type="journal article" date="2014" name="BMC Genomics">
        <title>An improved genome release (version Mt4.0) for the model legume Medicago truncatula.</title>
        <authorList>
            <person name="Tang H."/>
            <person name="Krishnakumar V."/>
            <person name="Bidwell S."/>
            <person name="Rosen B."/>
            <person name="Chan A."/>
            <person name="Zhou S."/>
            <person name="Gentzbittel L."/>
            <person name="Childs K.L."/>
            <person name="Yandell M."/>
            <person name="Gundlach H."/>
            <person name="Mayer K.F."/>
            <person name="Schwartz D.C."/>
            <person name="Town C.D."/>
        </authorList>
    </citation>
    <scope>GENOME REANNOTATION</scope>
    <source>
        <strain evidence="2 3">cv. Jemalong A17</strain>
    </source>
</reference>
<gene>
    <name evidence="1" type="ordered locus">MTR_5g012990</name>
</gene>
<organism evidence="1 3">
    <name type="scientific">Medicago truncatula</name>
    <name type="common">Barrel medic</name>
    <name type="synonym">Medicago tribuloides</name>
    <dbReference type="NCBI Taxonomy" id="3880"/>
    <lineage>
        <taxon>Eukaryota</taxon>
        <taxon>Viridiplantae</taxon>
        <taxon>Streptophyta</taxon>
        <taxon>Embryophyta</taxon>
        <taxon>Tracheophyta</taxon>
        <taxon>Spermatophyta</taxon>
        <taxon>Magnoliopsida</taxon>
        <taxon>eudicotyledons</taxon>
        <taxon>Gunneridae</taxon>
        <taxon>Pentapetalae</taxon>
        <taxon>rosids</taxon>
        <taxon>fabids</taxon>
        <taxon>Fabales</taxon>
        <taxon>Fabaceae</taxon>
        <taxon>Papilionoideae</taxon>
        <taxon>50 kb inversion clade</taxon>
        <taxon>NPAAA clade</taxon>
        <taxon>Hologalegina</taxon>
        <taxon>IRL clade</taxon>
        <taxon>Trifolieae</taxon>
        <taxon>Medicago</taxon>
    </lineage>
</organism>
<reference evidence="1 3" key="1">
    <citation type="journal article" date="2011" name="Nature">
        <title>The Medicago genome provides insight into the evolution of rhizobial symbioses.</title>
        <authorList>
            <person name="Young N.D."/>
            <person name="Debelle F."/>
            <person name="Oldroyd G.E."/>
            <person name="Geurts R."/>
            <person name="Cannon S.B."/>
            <person name="Udvardi M.K."/>
            <person name="Benedito V.A."/>
            <person name="Mayer K.F."/>
            <person name="Gouzy J."/>
            <person name="Schoof H."/>
            <person name="Van de Peer Y."/>
            <person name="Proost S."/>
            <person name="Cook D.R."/>
            <person name="Meyers B.C."/>
            <person name="Spannagl M."/>
            <person name="Cheung F."/>
            <person name="De Mita S."/>
            <person name="Krishnakumar V."/>
            <person name="Gundlach H."/>
            <person name="Zhou S."/>
            <person name="Mudge J."/>
            <person name="Bharti A.K."/>
            <person name="Murray J.D."/>
            <person name="Naoumkina M.A."/>
            <person name="Rosen B."/>
            <person name="Silverstein K.A."/>
            <person name="Tang H."/>
            <person name="Rombauts S."/>
            <person name="Zhao P.X."/>
            <person name="Zhou P."/>
            <person name="Barbe V."/>
            <person name="Bardou P."/>
            <person name="Bechner M."/>
            <person name="Bellec A."/>
            <person name="Berger A."/>
            <person name="Berges H."/>
            <person name="Bidwell S."/>
            <person name="Bisseling T."/>
            <person name="Choisne N."/>
            <person name="Couloux A."/>
            <person name="Denny R."/>
            <person name="Deshpande S."/>
            <person name="Dai X."/>
            <person name="Doyle J.J."/>
            <person name="Dudez A.M."/>
            <person name="Farmer A.D."/>
            <person name="Fouteau S."/>
            <person name="Franken C."/>
            <person name="Gibelin C."/>
            <person name="Gish J."/>
            <person name="Goldstein S."/>
            <person name="Gonzalez A.J."/>
            <person name="Green P.J."/>
            <person name="Hallab A."/>
            <person name="Hartog M."/>
            <person name="Hua A."/>
            <person name="Humphray S.J."/>
            <person name="Jeong D.H."/>
            <person name="Jing Y."/>
            <person name="Jocker A."/>
            <person name="Kenton S.M."/>
            <person name="Kim D.J."/>
            <person name="Klee K."/>
            <person name="Lai H."/>
            <person name="Lang C."/>
            <person name="Lin S."/>
            <person name="Macmil S.L."/>
            <person name="Magdelenat G."/>
            <person name="Matthews L."/>
            <person name="McCorrison J."/>
            <person name="Monaghan E.L."/>
            <person name="Mun J.H."/>
            <person name="Najar F.Z."/>
            <person name="Nicholson C."/>
            <person name="Noirot C."/>
            <person name="O'Bleness M."/>
            <person name="Paule C.R."/>
            <person name="Poulain J."/>
            <person name="Prion F."/>
            <person name="Qin B."/>
            <person name="Qu C."/>
            <person name="Retzel E.F."/>
            <person name="Riddle C."/>
            <person name="Sallet E."/>
            <person name="Samain S."/>
            <person name="Samson N."/>
            <person name="Sanders I."/>
            <person name="Saurat O."/>
            <person name="Scarpelli C."/>
            <person name="Schiex T."/>
            <person name="Segurens B."/>
            <person name="Severin A.J."/>
            <person name="Sherrier D.J."/>
            <person name="Shi R."/>
            <person name="Sims S."/>
            <person name="Singer S.R."/>
            <person name="Sinharoy S."/>
            <person name="Sterck L."/>
            <person name="Viollet A."/>
            <person name="Wang B.B."/>
            <person name="Wang K."/>
            <person name="Wang M."/>
            <person name="Wang X."/>
            <person name="Warfsmann J."/>
            <person name="Weissenbach J."/>
            <person name="White D.D."/>
            <person name="White J.D."/>
            <person name="Wiley G.B."/>
            <person name="Wincker P."/>
            <person name="Xing Y."/>
            <person name="Yang L."/>
            <person name="Yao Z."/>
            <person name="Ying F."/>
            <person name="Zhai J."/>
            <person name="Zhou L."/>
            <person name="Zuber A."/>
            <person name="Denarie J."/>
            <person name="Dixon R.A."/>
            <person name="May G.D."/>
            <person name="Schwartz D.C."/>
            <person name="Rogers J."/>
            <person name="Quetier F."/>
            <person name="Town C.D."/>
            <person name="Roe B.A."/>
        </authorList>
    </citation>
    <scope>NUCLEOTIDE SEQUENCE [LARGE SCALE GENOMIC DNA]</scope>
    <source>
        <strain evidence="1">A17</strain>
        <strain evidence="2 3">cv. Jemalong A17</strain>
    </source>
</reference>
<proteinExistence type="predicted"/>